<proteinExistence type="predicted"/>
<organism evidence="1">
    <name type="scientific">viral metagenome</name>
    <dbReference type="NCBI Taxonomy" id="1070528"/>
    <lineage>
        <taxon>unclassified sequences</taxon>
        <taxon>metagenomes</taxon>
        <taxon>organismal metagenomes</taxon>
    </lineage>
</organism>
<accession>A0A6C0BTJ9</accession>
<name>A0A6C0BTJ9_9ZZZZ</name>
<dbReference type="AlphaFoldDB" id="A0A6C0BTJ9"/>
<dbReference type="PANTHER" id="PTHR37948:SF1">
    <property type="entry name" value="BLL5189 PROTEIN"/>
    <property type="match status" value="1"/>
</dbReference>
<dbReference type="PANTHER" id="PTHR37948">
    <property type="entry name" value="ZGC:113208"/>
    <property type="match status" value="1"/>
</dbReference>
<protein>
    <recommendedName>
        <fullName evidence="2">DUF5872 domain-containing protein</fullName>
    </recommendedName>
</protein>
<evidence type="ECO:0008006" key="2">
    <source>
        <dbReference type="Google" id="ProtNLM"/>
    </source>
</evidence>
<dbReference type="EMBL" id="MN739249">
    <property type="protein sequence ID" value="QHS95400.1"/>
    <property type="molecule type" value="Genomic_DNA"/>
</dbReference>
<evidence type="ECO:0000313" key="1">
    <source>
        <dbReference type="EMBL" id="QHS95400.1"/>
    </source>
</evidence>
<reference evidence="1" key="1">
    <citation type="journal article" date="2020" name="Nature">
        <title>Giant virus diversity and host interactions through global metagenomics.</title>
        <authorList>
            <person name="Schulz F."/>
            <person name="Roux S."/>
            <person name="Paez-Espino D."/>
            <person name="Jungbluth S."/>
            <person name="Walsh D.A."/>
            <person name="Denef V.J."/>
            <person name="McMahon K.D."/>
            <person name="Konstantinidis K.T."/>
            <person name="Eloe-Fadrosh E.A."/>
            <person name="Kyrpides N.C."/>
            <person name="Woyke T."/>
        </authorList>
    </citation>
    <scope>NUCLEOTIDE SEQUENCE</scope>
    <source>
        <strain evidence="1">GVMAG-M-3300018428-35</strain>
    </source>
</reference>
<sequence>MVKFKDYPDFKPNLTPKQVLRMGSFGGTYFRNINSGVTGKKHSGKTAIKEYPKDWFKGIDIEKKITSQTYDKNVNTYKVKCGSSLEDWESKDWIKKQDPYGWFQWYCRFYMGRRTKDDQRQIDRWSKIAGPKGRFRRNLMNKVIKSGKSYNDKSVSPVIRQVLQHWGYKLTKSHLDSYKKSR</sequence>